<reference evidence="1" key="1">
    <citation type="submission" date="2018-05" db="EMBL/GenBank/DDBJ databases">
        <authorList>
            <person name="Lanie J.A."/>
            <person name="Ng W.-L."/>
            <person name="Kazmierczak K.M."/>
            <person name="Andrzejewski T.M."/>
            <person name="Davidsen T.M."/>
            <person name="Wayne K.J."/>
            <person name="Tettelin H."/>
            <person name="Glass J.I."/>
            <person name="Rusch D."/>
            <person name="Podicherti R."/>
            <person name="Tsui H.-C.T."/>
            <person name="Winkler M.E."/>
        </authorList>
    </citation>
    <scope>NUCLEOTIDE SEQUENCE</scope>
</reference>
<evidence type="ECO:0000313" key="1">
    <source>
        <dbReference type="EMBL" id="SVC86962.1"/>
    </source>
</evidence>
<sequence length="71" mass="7621">ELSEYFSEESTESRIEVASANDIVGLSSEAGGDHINSISGEPVYIFIGSISAESLRNAMLSKLKGTNQDRI</sequence>
<proteinExistence type="predicted"/>
<organism evidence="1">
    <name type="scientific">marine metagenome</name>
    <dbReference type="NCBI Taxonomy" id="408172"/>
    <lineage>
        <taxon>unclassified sequences</taxon>
        <taxon>metagenomes</taxon>
        <taxon>ecological metagenomes</taxon>
    </lineage>
</organism>
<accession>A0A382QQ93</accession>
<protein>
    <submittedName>
        <fullName evidence="1">Uncharacterized protein</fullName>
    </submittedName>
</protein>
<dbReference type="EMBL" id="UINC01115721">
    <property type="protein sequence ID" value="SVC86962.1"/>
    <property type="molecule type" value="Genomic_DNA"/>
</dbReference>
<dbReference type="AlphaFoldDB" id="A0A382QQ93"/>
<feature type="non-terminal residue" evidence="1">
    <location>
        <position position="1"/>
    </location>
</feature>
<gene>
    <name evidence="1" type="ORF">METZ01_LOCUS339816</name>
</gene>
<name>A0A382QQ93_9ZZZZ</name>